<evidence type="ECO:0008006" key="3">
    <source>
        <dbReference type="Google" id="ProtNLM"/>
    </source>
</evidence>
<reference evidence="1" key="1">
    <citation type="journal article" date="2022" name="Int. J. Mol. Sci.">
        <title>Draft Genome of Tanacetum Coccineum: Genomic Comparison of Closely Related Tanacetum-Family Plants.</title>
        <authorList>
            <person name="Yamashiro T."/>
            <person name="Shiraishi A."/>
            <person name="Nakayama K."/>
            <person name="Satake H."/>
        </authorList>
    </citation>
    <scope>NUCLEOTIDE SEQUENCE</scope>
</reference>
<gene>
    <name evidence="1" type="ORF">Tco_0876057</name>
</gene>
<proteinExistence type="predicted"/>
<dbReference type="EMBL" id="BQNB010013549">
    <property type="protein sequence ID" value="GJT17351.1"/>
    <property type="molecule type" value="Genomic_DNA"/>
</dbReference>
<dbReference type="Proteomes" id="UP001151760">
    <property type="component" value="Unassembled WGS sequence"/>
</dbReference>
<keyword evidence="2" id="KW-1185">Reference proteome</keyword>
<organism evidence="1 2">
    <name type="scientific">Tanacetum coccineum</name>
    <dbReference type="NCBI Taxonomy" id="301880"/>
    <lineage>
        <taxon>Eukaryota</taxon>
        <taxon>Viridiplantae</taxon>
        <taxon>Streptophyta</taxon>
        <taxon>Embryophyta</taxon>
        <taxon>Tracheophyta</taxon>
        <taxon>Spermatophyta</taxon>
        <taxon>Magnoliopsida</taxon>
        <taxon>eudicotyledons</taxon>
        <taxon>Gunneridae</taxon>
        <taxon>Pentapetalae</taxon>
        <taxon>asterids</taxon>
        <taxon>campanulids</taxon>
        <taxon>Asterales</taxon>
        <taxon>Asteraceae</taxon>
        <taxon>Asteroideae</taxon>
        <taxon>Anthemideae</taxon>
        <taxon>Anthemidinae</taxon>
        <taxon>Tanacetum</taxon>
    </lineage>
</organism>
<comment type="caution">
    <text evidence="1">The sequence shown here is derived from an EMBL/GenBank/DDBJ whole genome shotgun (WGS) entry which is preliminary data.</text>
</comment>
<protein>
    <recommendedName>
        <fullName evidence="3">RNA-directed DNA polymerase, eukaryota</fullName>
    </recommendedName>
</protein>
<evidence type="ECO:0000313" key="1">
    <source>
        <dbReference type="EMBL" id="GJT17351.1"/>
    </source>
</evidence>
<sequence>MGRGHEFEDDNDDLYARKRYMSNPLRMKHDINIVDNYLLTTEEKRLIVKHQMVRVIMGHTKGGSSILDILDEIDLSALSLQETKKESFSDLEVKYFWGNYQFDHIVSEALGGYGGVMVMGDFNEVRCKEDRWGSTFLAQGACSFNSFISNALGCGRVLMSSIGMYTARIIILFYSGDVVDFELRRFGYTILVLIPGFVQMDSSTWNSFILGIATGMIRFKKKASIINECEGVTDVVLKRANLSVKGIMIEGEWVRRSIRAFKMKFVSDLETSVSDEEIRKAVWGCGENKSPGLQSTAAVVDGALCLFHLFSVSQAMLSRIAIHNAQSLSFTFISVLLLRIF</sequence>
<evidence type="ECO:0000313" key="2">
    <source>
        <dbReference type="Proteomes" id="UP001151760"/>
    </source>
</evidence>
<accession>A0ABQ5BRK1</accession>
<name>A0ABQ5BRK1_9ASTR</name>
<reference evidence="1" key="2">
    <citation type="submission" date="2022-01" db="EMBL/GenBank/DDBJ databases">
        <authorList>
            <person name="Yamashiro T."/>
            <person name="Shiraishi A."/>
            <person name="Satake H."/>
            <person name="Nakayama K."/>
        </authorList>
    </citation>
    <scope>NUCLEOTIDE SEQUENCE</scope>
</reference>